<protein>
    <submittedName>
        <fullName evidence="1">Uncharacterized protein</fullName>
    </submittedName>
</protein>
<proteinExistence type="predicted"/>
<sequence length="849" mass="97269">MSQESIEDQEELRELLYFYLDKMGATQVELSEGMGVSRPVVINFLNKGKKQRLPVDRKNLIKLCESLQKGKVSKKKSKIELESNSGEIESNIDELPNPEKMRELLGKSGVDELLESAGFLPEKTKIIRVTPEVFFQVAQVVTLLEFLDFEDLVPTTQEFLAIASNKIAIASKKLFQENSNDQENDYLKSLIDNLENHPTLGLKLRLEVIDKLQRTWRRLKAGGKTSFSQQEAIRLFMSIAIKEQMPKNLPNLHIRVEKTEFQTLSKYINAGEEYKDLYQKFVRIGYQAECELKTPGSYSTRQIEAKSFDLLNPVIMAKVTCSFSYNNQPSELIEWIYTSGNTILENAIGACSLHMGLTEDIGNISISTKTLDSSIDSLVETTIILGKQQKYQGIWVDRDSMITMLQATVYAAKQWIVDQNANDKLDIEIYVSACKALSELRKRLTRARKAFQNFQFLDDECQPTEINRIADIAIDELKIIPKENIYFSYRLNFYRCYLLAKRLELRLSNTQGNISNLKSLIAEIQKVFEDDEEVKQELVPIQALIQSEIYLYELSCGHEPNLFESHQRSKWLELEEWDSKIKNAIKRGSCYKDPGLDIYKALSEIYGNAARIEFYLSNDKNTLEKAIEHFLKAAHYASRIGSTQRVTRWLALAGRVGVRLGDGNLSIQVFKFADKFANASLTTGHSENFRQAVLSEISLLHGEYLLLIQNDPTNALERFLKALKGSIYLGLNRRICDALFDIFRCSKKLGNFSTKEGLTRVFMGEDQLIESNKNKLNPTSNRTSEKVLDLLCYLWSRENNPSWFQVQSEFSKLATDIWQGWHNDTSEPGTTTKHPIAKRIENESWLCQI</sequence>
<dbReference type="EMBL" id="CP124543">
    <property type="protein sequence ID" value="WGV24855.1"/>
    <property type="molecule type" value="Genomic_DNA"/>
</dbReference>
<keyword evidence="2" id="KW-1185">Reference proteome</keyword>
<evidence type="ECO:0000313" key="1">
    <source>
        <dbReference type="EMBL" id="WGV24855.1"/>
    </source>
</evidence>
<evidence type="ECO:0000313" key="2">
    <source>
        <dbReference type="Proteomes" id="UP001223520"/>
    </source>
</evidence>
<gene>
    <name evidence="1" type="ORF">QI031_24305</name>
</gene>
<dbReference type="RefSeq" id="WP_281482167.1">
    <property type="nucleotide sequence ID" value="NZ_CP124543.1"/>
</dbReference>
<accession>A0AAJ6P8M7</accession>
<dbReference type="AlphaFoldDB" id="A0AAJ6P8M7"/>
<name>A0AAJ6P8M7_9CYAN</name>
<dbReference type="KEGG" id="hbq:QI031_24305"/>
<reference evidence="1 2" key="1">
    <citation type="journal article" date="2023" name="Limnol Oceanogr Lett">
        <title>Environmental adaptations by the intertidal Antarctic cyanobacterium Halotia branconii CENA392 as revealed using long-read genome sequencing.</title>
        <authorList>
            <person name="Dextro R.B."/>
            <person name="Delbaje E."/>
            <person name="Freitas P.N.N."/>
            <person name="Geraldes V."/>
            <person name="Pinto E."/>
            <person name="Long P.F."/>
            <person name="Fiore M.F."/>
        </authorList>
    </citation>
    <scope>NUCLEOTIDE SEQUENCE [LARGE SCALE GENOMIC DNA]</scope>
    <source>
        <strain evidence="1 2">CENA392</strain>
    </source>
</reference>
<organism evidence="1 2">
    <name type="scientific">Halotia branconii CENA392</name>
    <dbReference type="NCBI Taxonomy" id="1539056"/>
    <lineage>
        <taxon>Bacteria</taxon>
        <taxon>Bacillati</taxon>
        <taxon>Cyanobacteriota</taxon>
        <taxon>Cyanophyceae</taxon>
        <taxon>Nostocales</taxon>
        <taxon>Nodulariaceae</taxon>
        <taxon>Halotia</taxon>
    </lineage>
</organism>
<dbReference type="Proteomes" id="UP001223520">
    <property type="component" value="Chromosome"/>
</dbReference>